<evidence type="ECO:0000313" key="1">
    <source>
        <dbReference type="EMBL" id="TFK74165.1"/>
    </source>
</evidence>
<dbReference type="Proteomes" id="UP000308600">
    <property type="component" value="Unassembled WGS sequence"/>
</dbReference>
<dbReference type="EMBL" id="ML208270">
    <property type="protein sequence ID" value="TFK74165.1"/>
    <property type="molecule type" value="Genomic_DNA"/>
</dbReference>
<proteinExistence type="predicted"/>
<organism evidence="1 2">
    <name type="scientific">Pluteus cervinus</name>
    <dbReference type="NCBI Taxonomy" id="181527"/>
    <lineage>
        <taxon>Eukaryota</taxon>
        <taxon>Fungi</taxon>
        <taxon>Dikarya</taxon>
        <taxon>Basidiomycota</taxon>
        <taxon>Agaricomycotina</taxon>
        <taxon>Agaricomycetes</taxon>
        <taxon>Agaricomycetidae</taxon>
        <taxon>Agaricales</taxon>
        <taxon>Pluteineae</taxon>
        <taxon>Pluteaceae</taxon>
        <taxon>Pluteus</taxon>
    </lineage>
</organism>
<accession>A0ACD3B8K8</accession>
<keyword evidence="2" id="KW-1185">Reference proteome</keyword>
<sequence length="432" mass="48693">MATATLPYLSPLVSPASPLFQHPHWNIPVSDMNSRHSQATPPNSKYRDTLPVDFADNQDVLIAVMGATGSGKTTFINSVSGSKLRVGRGLQSCTDTIQPAKPFELDGRTVTLIDTPGFDDTAKSDADVLKMIAAFLAATASELSIDPGLRYEQGMKLSGVVYLHRISDNRMGGISTRNFRMFRQLCGDSSLKNVVIATNMWGLVDEDVAEEREAELAGHDAFFKPVLEKGAQLARHLNTTGSGHDVLRRIINNNPLPLRIQRELIDEGIDITKTAAGAELNRELWKQVLKHRQEIKQIQQEMREAIRMKDEETKRELEQETSRLQHEMRKIQNDSMQLKFHYGQEKMRLEGRLQQIADAARQETAQVASTYQRQIQELHDRLHTTISTSSLEKEEILRRLNEIQMSRRSSAREGVFVMIGRALDMMLSSRFG</sequence>
<name>A0ACD3B8K8_9AGAR</name>
<evidence type="ECO:0000313" key="2">
    <source>
        <dbReference type="Proteomes" id="UP000308600"/>
    </source>
</evidence>
<gene>
    <name evidence="1" type="ORF">BDN72DRAFT_956009</name>
</gene>
<protein>
    <submittedName>
        <fullName evidence="1">Uncharacterized protein</fullName>
    </submittedName>
</protein>
<reference evidence="1 2" key="1">
    <citation type="journal article" date="2019" name="Nat. Ecol. Evol.">
        <title>Megaphylogeny resolves global patterns of mushroom evolution.</title>
        <authorList>
            <person name="Varga T."/>
            <person name="Krizsan K."/>
            <person name="Foldi C."/>
            <person name="Dima B."/>
            <person name="Sanchez-Garcia M."/>
            <person name="Sanchez-Ramirez S."/>
            <person name="Szollosi G.J."/>
            <person name="Szarkandi J.G."/>
            <person name="Papp V."/>
            <person name="Albert L."/>
            <person name="Andreopoulos W."/>
            <person name="Angelini C."/>
            <person name="Antonin V."/>
            <person name="Barry K.W."/>
            <person name="Bougher N.L."/>
            <person name="Buchanan P."/>
            <person name="Buyck B."/>
            <person name="Bense V."/>
            <person name="Catcheside P."/>
            <person name="Chovatia M."/>
            <person name="Cooper J."/>
            <person name="Damon W."/>
            <person name="Desjardin D."/>
            <person name="Finy P."/>
            <person name="Geml J."/>
            <person name="Haridas S."/>
            <person name="Hughes K."/>
            <person name="Justo A."/>
            <person name="Karasinski D."/>
            <person name="Kautmanova I."/>
            <person name="Kiss B."/>
            <person name="Kocsube S."/>
            <person name="Kotiranta H."/>
            <person name="LaButti K.M."/>
            <person name="Lechner B.E."/>
            <person name="Liimatainen K."/>
            <person name="Lipzen A."/>
            <person name="Lukacs Z."/>
            <person name="Mihaltcheva S."/>
            <person name="Morgado L.N."/>
            <person name="Niskanen T."/>
            <person name="Noordeloos M.E."/>
            <person name="Ohm R.A."/>
            <person name="Ortiz-Santana B."/>
            <person name="Ovrebo C."/>
            <person name="Racz N."/>
            <person name="Riley R."/>
            <person name="Savchenko A."/>
            <person name="Shiryaev A."/>
            <person name="Soop K."/>
            <person name="Spirin V."/>
            <person name="Szebenyi C."/>
            <person name="Tomsovsky M."/>
            <person name="Tulloss R.E."/>
            <person name="Uehling J."/>
            <person name="Grigoriev I.V."/>
            <person name="Vagvolgyi C."/>
            <person name="Papp T."/>
            <person name="Martin F.M."/>
            <person name="Miettinen O."/>
            <person name="Hibbett D.S."/>
            <person name="Nagy L.G."/>
        </authorList>
    </citation>
    <scope>NUCLEOTIDE SEQUENCE [LARGE SCALE GENOMIC DNA]</scope>
    <source>
        <strain evidence="1 2">NL-1719</strain>
    </source>
</reference>